<sequence>MTDIKGSFPISPLSSTPSTAHRAFGLINLRPSTSLETLLASISIPTKATVIETRPNTQPAGQTTFNTLLNLSLANGQQISVRVQSPIPLLLGAQYQLSLSSDQQSLQAQLVAQEAPLEHLDPETWPPGTVLQGRVTATQQLSAEARTTQHLVKLIHSPSAQTLIVESESPLSIGTLISAQVKNPQALQWLPLNQQLNQIRLEQQLKTQFNQQASLQTLVDHLQEALLSLPKLRPLIEQWLALLPEVAQLTRPQSLAQSLRNSGLLLENQLLAAITDDLPDDLKAGLLRLLQHLKAQDSLLPTLPTALPQSSSGSTSAAVPLPQQAQQLIKQLSMDNAQVALNFPLTRTTYRVNPTQGKLEQLIGLLTAAIARLQTHQLASLAQNQTDERGQQITTWQLELPVRLDTEISVLQIRLQAYITPEEHSPKPEKPNPMSIRWQIDLAFDWPSLGPLQVQTVVQPTGVSSQFWAERATTAQIIQQELGYLREQLQAAGLSVTTLNCYQGVSPARKTHTAVAAYFVDEQA</sequence>
<dbReference type="AlphaFoldDB" id="A0A562I2K6"/>
<evidence type="ECO:0000313" key="3">
    <source>
        <dbReference type="Proteomes" id="UP000319627"/>
    </source>
</evidence>
<keyword evidence="2" id="KW-0282">Flagellum</keyword>
<proteinExistence type="predicted"/>
<reference evidence="2 3" key="1">
    <citation type="submission" date="2019-07" db="EMBL/GenBank/DDBJ databases">
        <title>Genomic Encyclopedia of Type Strains, Phase I: the one thousand microbial genomes (KMG-I) project.</title>
        <authorList>
            <person name="Kyrpides N."/>
        </authorList>
    </citation>
    <scope>NUCLEOTIDE SEQUENCE [LARGE SCALE GENOMIC DNA]</scope>
    <source>
        <strain evidence="2 3">DSM 375</strain>
    </source>
</reference>
<dbReference type="EMBL" id="VLKG01000006">
    <property type="protein sequence ID" value="TWH64928.1"/>
    <property type="molecule type" value="Genomic_DNA"/>
</dbReference>
<gene>
    <name evidence="2" type="ORF">LX59_01870</name>
</gene>
<dbReference type="OrthoDB" id="6113047at2"/>
<comment type="caution">
    <text evidence="2">The sequence shown here is derived from an EMBL/GenBank/DDBJ whole genome shotgun (WGS) entry which is preliminary data.</text>
</comment>
<name>A0A562I2K6_9GAMM</name>
<feature type="domain" description="Flagellar hook-length control protein-like C-terminal" evidence="1">
    <location>
        <begin position="437"/>
        <end position="507"/>
    </location>
</feature>
<accession>A0A562I2K6</accession>
<organism evidence="2 3">
    <name type="scientific">Azomonas agilis</name>
    <dbReference type="NCBI Taxonomy" id="116849"/>
    <lineage>
        <taxon>Bacteria</taxon>
        <taxon>Pseudomonadati</taxon>
        <taxon>Pseudomonadota</taxon>
        <taxon>Gammaproteobacteria</taxon>
        <taxon>Pseudomonadales</taxon>
        <taxon>Pseudomonadaceae</taxon>
        <taxon>Azomonas</taxon>
    </lineage>
</organism>
<evidence type="ECO:0000313" key="2">
    <source>
        <dbReference type="EMBL" id="TWH64928.1"/>
    </source>
</evidence>
<keyword evidence="3" id="KW-1185">Reference proteome</keyword>
<keyword evidence="2" id="KW-0966">Cell projection</keyword>
<dbReference type="Gene3D" id="3.30.750.140">
    <property type="match status" value="1"/>
</dbReference>
<keyword evidence="2" id="KW-0969">Cilium</keyword>
<dbReference type="InterPro" id="IPR038610">
    <property type="entry name" value="FliK-like_C_sf"/>
</dbReference>
<dbReference type="InterPro" id="IPR021136">
    <property type="entry name" value="Flagellar_hook_control-like_C"/>
</dbReference>
<dbReference type="RefSeq" id="WP_144571577.1">
    <property type="nucleotide sequence ID" value="NZ_VLKG01000006.1"/>
</dbReference>
<protein>
    <submittedName>
        <fullName evidence="2">Flagellar hook-length control protein FliK</fullName>
    </submittedName>
</protein>
<dbReference type="Pfam" id="PF02120">
    <property type="entry name" value="Flg_hook"/>
    <property type="match status" value="1"/>
</dbReference>
<dbReference type="Proteomes" id="UP000319627">
    <property type="component" value="Unassembled WGS sequence"/>
</dbReference>
<evidence type="ECO:0000259" key="1">
    <source>
        <dbReference type="Pfam" id="PF02120"/>
    </source>
</evidence>